<dbReference type="KEGG" id="ddi:DDB_G0279625"/>
<dbReference type="EMBL" id="AAFI02000032">
    <property type="protein sequence ID" value="EAL67587.1"/>
    <property type="molecule type" value="Genomic_DNA"/>
</dbReference>
<dbReference type="RefSeq" id="XP_641561.1">
    <property type="nucleotide sequence ID" value="XM_636469.1"/>
</dbReference>
<keyword evidence="2" id="KW-1185">Reference proteome</keyword>
<dbReference type="Proteomes" id="UP000002195">
    <property type="component" value="Unassembled WGS sequence"/>
</dbReference>
<dbReference type="VEuPathDB" id="AmoebaDB:DDB_G0279625"/>
<dbReference type="HOGENOM" id="CLU_3161076_0_0_1"/>
<comment type="caution">
    <text evidence="1">The sequence shown here is derived from an EMBL/GenBank/DDBJ whole genome shotgun (WGS) entry which is preliminary data.</text>
</comment>
<dbReference type="AlphaFoldDB" id="Q54WJ2"/>
<reference evidence="1 2" key="1">
    <citation type="journal article" date="2005" name="Nature">
        <title>The genome of the social amoeba Dictyostelium discoideum.</title>
        <authorList>
            <consortium name="The Dictyostelium discoideum Sequencing Consortium"/>
            <person name="Eichinger L."/>
            <person name="Pachebat J.A."/>
            <person name="Glockner G."/>
            <person name="Rajandream M.A."/>
            <person name="Sucgang R."/>
            <person name="Berriman M."/>
            <person name="Song J."/>
            <person name="Olsen R."/>
            <person name="Szafranski K."/>
            <person name="Xu Q."/>
            <person name="Tunggal B."/>
            <person name="Kummerfeld S."/>
            <person name="Madera M."/>
            <person name="Konfortov B.A."/>
            <person name="Rivero F."/>
            <person name="Bankier A.T."/>
            <person name="Lehmann R."/>
            <person name="Hamlin N."/>
            <person name="Davies R."/>
            <person name="Gaudet P."/>
            <person name="Fey P."/>
            <person name="Pilcher K."/>
            <person name="Chen G."/>
            <person name="Saunders D."/>
            <person name="Sodergren E."/>
            <person name="Davis P."/>
            <person name="Kerhornou A."/>
            <person name="Nie X."/>
            <person name="Hall N."/>
            <person name="Anjard C."/>
            <person name="Hemphill L."/>
            <person name="Bason N."/>
            <person name="Farbrother P."/>
            <person name="Desany B."/>
            <person name="Just E."/>
            <person name="Morio T."/>
            <person name="Rost R."/>
            <person name="Churcher C."/>
            <person name="Cooper J."/>
            <person name="Haydock S."/>
            <person name="van Driessche N."/>
            <person name="Cronin A."/>
            <person name="Goodhead I."/>
            <person name="Muzny D."/>
            <person name="Mourier T."/>
            <person name="Pain A."/>
            <person name="Lu M."/>
            <person name="Harper D."/>
            <person name="Lindsay R."/>
            <person name="Hauser H."/>
            <person name="James K."/>
            <person name="Quiles M."/>
            <person name="Madan Babu M."/>
            <person name="Saito T."/>
            <person name="Buchrieser C."/>
            <person name="Wardroper A."/>
            <person name="Felder M."/>
            <person name="Thangavelu M."/>
            <person name="Johnson D."/>
            <person name="Knights A."/>
            <person name="Loulseged H."/>
            <person name="Mungall K."/>
            <person name="Oliver K."/>
            <person name="Price C."/>
            <person name="Quail M.A."/>
            <person name="Urushihara H."/>
            <person name="Hernandez J."/>
            <person name="Rabbinowitsch E."/>
            <person name="Steffen D."/>
            <person name="Sanders M."/>
            <person name="Ma J."/>
            <person name="Kohara Y."/>
            <person name="Sharp S."/>
            <person name="Simmonds M."/>
            <person name="Spiegler S."/>
            <person name="Tivey A."/>
            <person name="Sugano S."/>
            <person name="White B."/>
            <person name="Walker D."/>
            <person name="Woodward J."/>
            <person name="Winckler T."/>
            <person name="Tanaka Y."/>
            <person name="Shaulsky G."/>
            <person name="Schleicher M."/>
            <person name="Weinstock G."/>
            <person name="Rosenthal A."/>
            <person name="Cox E.C."/>
            <person name="Chisholm R.L."/>
            <person name="Gibbs R."/>
            <person name="Loomis W.F."/>
            <person name="Platzer M."/>
            <person name="Kay R.R."/>
            <person name="Williams J."/>
            <person name="Dear P.H."/>
            <person name="Noegel A.A."/>
            <person name="Barrell B."/>
            <person name="Kuspa A."/>
        </authorList>
    </citation>
    <scope>NUCLEOTIDE SEQUENCE [LARGE SCALE GENOMIC DNA]</scope>
    <source>
        <strain evidence="1 2">AX4</strain>
    </source>
</reference>
<protein>
    <submittedName>
        <fullName evidence="1">Uncharacterized protein</fullName>
    </submittedName>
</protein>
<sequence>MQSILTPRYTASPVSKPKIIKFIPYTIKNSSSLGQFPILKVFLIILNI</sequence>
<dbReference type="dictyBase" id="DDB_G0279625"/>
<evidence type="ECO:0000313" key="1">
    <source>
        <dbReference type="EMBL" id="EAL67587.1"/>
    </source>
</evidence>
<gene>
    <name evidence="1" type="ORF">DDB_G0279625</name>
</gene>
<dbReference type="InParanoid" id="Q54WJ2"/>
<name>Q54WJ2_DICDI</name>
<dbReference type="GeneID" id="8622136"/>
<organism evidence="1 2">
    <name type="scientific">Dictyostelium discoideum</name>
    <name type="common">Social amoeba</name>
    <dbReference type="NCBI Taxonomy" id="44689"/>
    <lineage>
        <taxon>Eukaryota</taxon>
        <taxon>Amoebozoa</taxon>
        <taxon>Evosea</taxon>
        <taxon>Eumycetozoa</taxon>
        <taxon>Dictyostelia</taxon>
        <taxon>Dictyosteliales</taxon>
        <taxon>Dictyosteliaceae</taxon>
        <taxon>Dictyostelium</taxon>
    </lineage>
</organism>
<dbReference type="PaxDb" id="44689-DDB0205945"/>
<evidence type="ECO:0000313" key="2">
    <source>
        <dbReference type="Proteomes" id="UP000002195"/>
    </source>
</evidence>
<accession>Q54WJ2</accession>
<proteinExistence type="predicted"/>